<keyword evidence="4" id="KW-1185">Reference proteome</keyword>
<feature type="transmembrane region" description="Helical" evidence="1">
    <location>
        <begin position="121"/>
        <end position="140"/>
    </location>
</feature>
<dbReference type="AlphaFoldDB" id="A0ABD6AQI4"/>
<dbReference type="EMBL" id="JBHUDC010000001">
    <property type="protein sequence ID" value="MFD1511783.1"/>
    <property type="molecule type" value="Genomic_DNA"/>
</dbReference>
<evidence type="ECO:0000256" key="1">
    <source>
        <dbReference type="SAM" id="Phobius"/>
    </source>
</evidence>
<evidence type="ECO:0000313" key="4">
    <source>
        <dbReference type="Proteomes" id="UP001597187"/>
    </source>
</evidence>
<dbReference type="RefSeq" id="WP_250871768.1">
    <property type="nucleotide sequence ID" value="NZ_JALXFV010000001.1"/>
</dbReference>
<feature type="transmembrane region" description="Helical" evidence="1">
    <location>
        <begin position="83"/>
        <end position="109"/>
    </location>
</feature>
<keyword evidence="1" id="KW-0812">Transmembrane</keyword>
<feature type="transmembrane region" description="Helical" evidence="1">
    <location>
        <begin position="206"/>
        <end position="227"/>
    </location>
</feature>
<feature type="transmembrane region" description="Helical" evidence="1">
    <location>
        <begin position="52"/>
        <end position="71"/>
    </location>
</feature>
<dbReference type="Pfam" id="PF09843">
    <property type="entry name" value="DUF2070"/>
    <property type="match status" value="1"/>
</dbReference>
<dbReference type="Proteomes" id="UP001597187">
    <property type="component" value="Unassembled WGS sequence"/>
</dbReference>
<protein>
    <submittedName>
        <fullName evidence="3">DUF2070 family protein</fullName>
    </submittedName>
</protein>
<evidence type="ECO:0000259" key="2">
    <source>
        <dbReference type="Pfam" id="PF09843"/>
    </source>
</evidence>
<dbReference type="InterPro" id="IPR019204">
    <property type="entry name" value="DUF2070_membrane"/>
</dbReference>
<accession>A0ABD6AQI4</accession>
<comment type="caution">
    <text evidence="3">The sequence shown here is derived from an EMBL/GenBank/DDBJ whole genome shotgun (WGS) entry which is preliminary data.</text>
</comment>
<proteinExistence type="predicted"/>
<name>A0ABD6AQI4_9EURY</name>
<feature type="transmembrane region" description="Helical" evidence="1">
    <location>
        <begin position="152"/>
        <end position="170"/>
    </location>
</feature>
<evidence type="ECO:0000313" key="3">
    <source>
        <dbReference type="EMBL" id="MFD1511783.1"/>
    </source>
</evidence>
<sequence length="631" mass="66931">MTATQGDLASLSRYIFRAPQWYASVAFSLLIAAVTGIAAFDSRFLLEDVWQGVFFVGVPTLAASVLTPWVDRRLDGQLTPNRASLLALFCELVTVGLLTLAAVVVAVSGLVPSVPDLGQQFVFDVLLVALASVFAIRLFVAMAVSGHALRWAILPASIQTLAGALLLFVYSGTMTYLTFGGPLARSYLSRPDRAPEALSAIAPSDFLLLAFMCVFYAVATWLFLVVIDQPWKRSLGVSVLEFIRGFIGHIAEGTRELEDFFEQLGEEAVVPVTVLSFRRVADDGSPGEEKARIVLPMIHPGPMGEIGGGNLPQRVAASTEGLGFPPHATAGHDFNLVTEREVDTLIEAADRAAERIEYAERATESHHVQQGELGLLAQAFGDDALLVASYAPQFADDVDYAVGLSAGAEARAGGLREAMVVDAHNSNDGLEGEDLGHVTPGSERSFDMLGAARTAGIALSDAPRQRLRLGVAWERTEWTPADGIGPLGVRVAVVEAGQQRTAYVLVDGNNMEPGLRGRLVEALGEYVDAAEVMTTDTHIVNTVEADNQVGAAIDHDELEAVVLDLAARAVADCEPVVAGMASERATVTVFGNDRTETLASHANAMISMGGALAAAFVIGVTAVSALVFFLT</sequence>
<feature type="transmembrane region" description="Helical" evidence="1">
    <location>
        <begin position="610"/>
        <end position="630"/>
    </location>
</feature>
<feature type="domain" description="DUF2070" evidence="2">
    <location>
        <begin position="9"/>
        <end position="623"/>
    </location>
</feature>
<organism evidence="3 4">
    <name type="scientific">Halomarina rubra</name>
    <dbReference type="NCBI Taxonomy" id="2071873"/>
    <lineage>
        <taxon>Archaea</taxon>
        <taxon>Methanobacteriati</taxon>
        <taxon>Methanobacteriota</taxon>
        <taxon>Stenosarchaea group</taxon>
        <taxon>Halobacteria</taxon>
        <taxon>Halobacteriales</taxon>
        <taxon>Natronomonadaceae</taxon>
        <taxon>Halomarina</taxon>
    </lineage>
</organism>
<keyword evidence="1" id="KW-0472">Membrane</keyword>
<reference evidence="3 4" key="1">
    <citation type="journal article" date="2019" name="Int. J. Syst. Evol. Microbiol.">
        <title>The Global Catalogue of Microorganisms (GCM) 10K type strain sequencing project: providing services to taxonomists for standard genome sequencing and annotation.</title>
        <authorList>
            <consortium name="The Broad Institute Genomics Platform"/>
            <consortium name="The Broad Institute Genome Sequencing Center for Infectious Disease"/>
            <person name="Wu L."/>
            <person name="Ma J."/>
        </authorList>
    </citation>
    <scope>NUCLEOTIDE SEQUENCE [LARGE SCALE GENOMIC DNA]</scope>
    <source>
        <strain evidence="3 4">CGMCC 1.12563</strain>
    </source>
</reference>
<gene>
    <name evidence="3" type="ORF">ACFSBT_00645</name>
</gene>
<feature type="transmembrane region" description="Helical" evidence="1">
    <location>
        <begin position="21"/>
        <end position="40"/>
    </location>
</feature>
<keyword evidence="1" id="KW-1133">Transmembrane helix</keyword>